<dbReference type="AlphaFoldDB" id="A0A395JMR5"/>
<evidence type="ECO:0000313" key="3">
    <source>
        <dbReference type="EMBL" id="RBP52839.1"/>
    </source>
</evidence>
<dbReference type="EMBL" id="QNRT01000001">
    <property type="protein sequence ID" value="RBP52839.1"/>
    <property type="molecule type" value="Genomic_DNA"/>
</dbReference>
<dbReference type="SUPFAM" id="SSF50156">
    <property type="entry name" value="PDZ domain-like"/>
    <property type="match status" value="1"/>
</dbReference>
<proteinExistence type="predicted"/>
<feature type="signal peptide" evidence="1">
    <location>
        <begin position="1"/>
        <end position="26"/>
    </location>
</feature>
<evidence type="ECO:0000259" key="2">
    <source>
        <dbReference type="PROSITE" id="PS50106"/>
    </source>
</evidence>
<evidence type="ECO:0000256" key="1">
    <source>
        <dbReference type="SAM" id="SignalP"/>
    </source>
</evidence>
<keyword evidence="4" id="KW-1185">Reference proteome</keyword>
<feature type="chain" id="PRO_5017454332" evidence="1">
    <location>
        <begin position="27"/>
        <end position="185"/>
    </location>
</feature>
<sequence length="185" mass="20487">MKMSTIIFSTMLLLTLSLASIGVSYAGETGGKSQKEREKALESKFWDEKNHTEELKYEISFLAKKLLDMSGEETITVSQEPIRKPFLGICSEVRPGGVELTCVTPGHNAKLAGLQTGDIVAELNGANLVSSKTSEVKERFYQELKVMKAGQVMAFKIYRGSEELDIDVTVGEINQPGYTMTIRRK</sequence>
<keyword evidence="1" id="KW-0732">Signal</keyword>
<reference evidence="3 4" key="1">
    <citation type="submission" date="2018-06" db="EMBL/GenBank/DDBJ databases">
        <title>Genomic Encyclopedia of Type Strains, Phase IV (KMG-IV): sequencing the most valuable type-strain genomes for metagenomic binning, comparative biology and taxonomic classification.</title>
        <authorList>
            <person name="Goeker M."/>
        </authorList>
    </citation>
    <scope>NUCLEOTIDE SEQUENCE [LARGE SCALE GENOMIC DNA]</scope>
    <source>
        <strain evidence="3 4">DSM 24032</strain>
    </source>
</reference>
<protein>
    <submittedName>
        <fullName evidence="3">PDZ domain-containing protein</fullName>
    </submittedName>
</protein>
<dbReference type="PROSITE" id="PS50106">
    <property type="entry name" value="PDZ"/>
    <property type="match status" value="1"/>
</dbReference>
<feature type="domain" description="PDZ" evidence="2">
    <location>
        <begin position="74"/>
        <end position="135"/>
    </location>
</feature>
<dbReference type="InterPro" id="IPR036034">
    <property type="entry name" value="PDZ_sf"/>
</dbReference>
<dbReference type="Gene3D" id="2.30.42.10">
    <property type="match status" value="1"/>
</dbReference>
<gene>
    <name evidence="3" type="ORF">DFR28_101223</name>
</gene>
<comment type="caution">
    <text evidence="3">The sequence shown here is derived from an EMBL/GenBank/DDBJ whole genome shotgun (WGS) entry which is preliminary data.</text>
</comment>
<dbReference type="OrthoDB" id="3521766at2"/>
<name>A0A395JMR5_9GAMM</name>
<accession>A0A395JMR5</accession>
<organism evidence="3 4">
    <name type="scientific">Arenicella xantha</name>
    <dbReference type="NCBI Taxonomy" id="644221"/>
    <lineage>
        <taxon>Bacteria</taxon>
        <taxon>Pseudomonadati</taxon>
        <taxon>Pseudomonadota</taxon>
        <taxon>Gammaproteobacteria</taxon>
        <taxon>Arenicellales</taxon>
        <taxon>Arenicellaceae</taxon>
        <taxon>Arenicella</taxon>
    </lineage>
</organism>
<evidence type="ECO:0000313" key="4">
    <source>
        <dbReference type="Proteomes" id="UP000253083"/>
    </source>
</evidence>
<dbReference type="InParanoid" id="A0A395JMR5"/>
<dbReference type="InterPro" id="IPR001478">
    <property type="entry name" value="PDZ"/>
</dbReference>
<dbReference type="Proteomes" id="UP000253083">
    <property type="component" value="Unassembled WGS sequence"/>
</dbReference>